<feature type="compositionally biased region" description="Polar residues" evidence="1">
    <location>
        <begin position="165"/>
        <end position="186"/>
    </location>
</feature>
<proteinExistence type="predicted"/>
<protein>
    <submittedName>
        <fullName evidence="2">Uncharacterized protein</fullName>
    </submittedName>
</protein>
<name>A0A9N8Q2Q4_SPOLI</name>
<evidence type="ECO:0000256" key="1">
    <source>
        <dbReference type="SAM" id="MobiDB-lite"/>
    </source>
</evidence>
<reference evidence="2" key="1">
    <citation type="submission" date="2022-02" db="EMBL/GenBank/DDBJ databases">
        <authorList>
            <person name="King R."/>
        </authorList>
    </citation>
    <scope>NUCLEOTIDE SEQUENCE</scope>
</reference>
<dbReference type="EMBL" id="LR824559">
    <property type="protein sequence ID" value="CAD0235211.1"/>
    <property type="molecule type" value="Genomic_DNA"/>
</dbReference>
<dbReference type="AlphaFoldDB" id="A0A9N8Q2Q4"/>
<evidence type="ECO:0000313" key="3">
    <source>
        <dbReference type="Proteomes" id="UP001153321"/>
    </source>
</evidence>
<feature type="compositionally biased region" description="Basic and acidic residues" evidence="1">
    <location>
        <begin position="84"/>
        <end position="94"/>
    </location>
</feature>
<feature type="region of interest" description="Disordered" evidence="1">
    <location>
        <begin position="339"/>
        <end position="418"/>
    </location>
</feature>
<gene>
    <name evidence="2" type="ORF">SPLIT_LOCUS7940</name>
</gene>
<feature type="compositionally biased region" description="Pro residues" evidence="1">
    <location>
        <begin position="344"/>
        <end position="356"/>
    </location>
</feature>
<keyword evidence="3" id="KW-1185">Reference proteome</keyword>
<feature type="compositionally biased region" description="Basic and acidic residues" evidence="1">
    <location>
        <begin position="1"/>
        <end position="14"/>
    </location>
</feature>
<organism evidence="2 3">
    <name type="scientific">Spodoptera littoralis</name>
    <name type="common">Egyptian cotton leafworm</name>
    <dbReference type="NCBI Taxonomy" id="7109"/>
    <lineage>
        <taxon>Eukaryota</taxon>
        <taxon>Metazoa</taxon>
        <taxon>Ecdysozoa</taxon>
        <taxon>Arthropoda</taxon>
        <taxon>Hexapoda</taxon>
        <taxon>Insecta</taxon>
        <taxon>Pterygota</taxon>
        <taxon>Neoptera</taxon>
        <taxon>Endopterygota</taxon>
        <taxon>Lepidoptera</taxon>
        <taxon>Glossata</taxon>
        <taxon>Ditrysia</taxon>
        <taxon>Noctuoidea</taxon>
        <taxon>Noctuidae</taxon>
        <taxon>Amphipyrinae</taxon>
        <taxon>Spodoptera</taxon>
    </lineage>
</organism>
<dbReference type="Proteomes" id="UP001153321">
    <property type="component" value="Chromosome 28"/>
</dbReference>
<feature type="region of interest" description="Disordered" evidence="1">
    <location>
        <begin position="1"/>
        <end position="186"/>
    </location>
</feature>
<feature type="compositionally biased region" description="Polar residues" evidence="1">
    <location>
        <begin position="408"/>
        <end position="418"/>
    </location>
</feature>
<feature type="compositionally biased region" description="Basic and acidic residues" evidence="1">
    <location>
        <begin position="391"/>
        <end position="402"/>
    </location>
</feature>
<sequence>MYRSERWPEEESPSRRSSRRSSGGSAAGGTGRRASLSPPAAATPRRNKPQHLDFLVTGKQILKKSDRASSLPGAYHRRLSSEGSKPRKLTDSPRRAPRPPPAPSNTRDTSLEDHLSLDLSQIQALATSTPRPPRPQARSASVQSAPHRMRRAPAPAPAPLEVDYSSVSPEYSGQSSAELSPSRGSRDQLVSSCCVSTWPECSETDTAVESGGGAGSAGAGAGARAPCDGEWCSFWANYNNSMPHVPVQSYYDQCPTPYRTDTLDLADFTEPSLPPDLDSPRRAPDRDLLADIIRQHGLTLSPRDTQSVIKCAHLLGAVLARAIERQARNKRKHDMRLDLQDTAPPAPPAPPAPAAPPSASATTQTDISLPNTRSAPRIFENILRQLSRSSLDVDKDKDKGEAGPDASADSSTDPPGEQ</sequence>
<evidence type="ECO:0000313" key="2">
    <source>
        <dbReference type="EMBL" id="CAD0235211.1"/>
    </source>
</evidence>
<feature type="compositionally biased region" description="Polar residues" evidence="1">
    <location>
        <begin position="362"/>
        <end position="374"/>
    </location>
</feature>
<accession>A0A9N8Q2Q4</accession>